<feature type="transmembrane region" description="Helical" evidence="1">
    <location>
        <begin position="72"/>
        <end position="94"/>
    </location>
</feature>
<dbReference type="Proteomes" id="UP000006772">
    <property type="component" value="Unassembled WGS sequence"/>
</dbReference>
<gene>
    <name evidence="2" type="ORF">HFRIS_010844</name>
</gene>
<dbReference type="EMBL" id="AEEC02000012">
    <property type="protein sequence ID" value="EOA04868.1"/>
    <property type="molecule type" value="Genomic_DNA"/>
</dbReference>
<dbReference type="RefSeq" id="WP_006463369.1">
    <property type="nucleotide sequence ID" value="NZ_AEEC02000012.1"/>
</dbReference>
<evidence type="ECO:0000313" key="2">
    <source>
        <dbReference type="EMBL" id="EOA04868.1"/>
    </source>
</evidence>
<feature type="transmembrane region" description="Helical" evidence="1">
    <location>
        <begin position="28"/>
        <end position="52"/>
    </location>
</feature>
<proteinExistence type="predicted"/>
<comment type="caution">
    <text evidence="2">The sequence shown here is derived from an EMBL/GenBank/DDBJ whole genome shotgun (WGS) entry which is preliminary data.</text>
</comment>
<protein>
    <submittedName>
        <fullName evidence="2">Outer membrane protein</fullName>
    </submittedName>
</protein>
<dbReference type="AlphaFoldDB" id="A0AAI9N3V8"/>
<sequence>MTTSTIHSLPAASVEAVNSNGSGVSWGAILAGAFAAAALSFILVMLGFGLGFSSISPWSGEGLSAKTIGYSTAGWLLFTQIAASAIGGFLAGRLRVKWAGLHTREVYFRDTAHGLLAWAVASLATAALLGSAVGSVISGGAKTLGAAGGALGTGAAAATMAVGQDGARPAGGAGDMADRFSGYFIDSMFRSGNTANAGNAGAASSANQPAVPAATDGAAAAPVAPLAAPTAADGRDLTQAQRMEVVRVFGYSLASGKLADNDRRYLGQLVARHTGVSQADGEKRVTDTFAAYQGAIADAGTKAKEAADAARKAAAYASLWMFLALLCGAFVASLLATYGGRLRDRNELYAEAVVRRDGRLGEPELH</sequence>
<keyword evidence="1" id="KW-0812">Transmembrane</keyword>
<reference evidence="2 3" key="1">
    <citation type="journal article" date="2013" name="Front. Microbiol.">
        <title>The genome of the endophytic bacterium H. frisingense GSF30(T) identifies diverse strategies in the Herbaspirillum genus to interact with plants.</title>
        <authorList>
            <person name="Straub D."/>
            <person name="Rothballer M."/>
            <person name="Hartmann A."/>
            <person name="Ludewig U."/>
        </authorList>
    </citation>
    <scope>NUCLEOTIDE SEQUENCE [LARGE SCALE GENOMIC DNA]</scope>
    <source>
        <strain evidence="2 3">GSF30</strain>
    </source>
</reference>
<organism evidence="2 3">
    <name type="scientific">Herbaspirillum frisingense GSF30</name>
    <dbReference type="NCBI Taxonomy" id="864073"/>
    <lineage>
        <taxon>Bacteria</taxon>
        <taxon>Pseudomonadati</taxon>
        <taxon>Pseudomonadota</taxon>
        <taxon>Betaproteobacteria</taxon>
        <taxon>Burkholderiales</taxon>
        <taxon>Oxalobacteraceae</taxon>
        <taxon>Herbaspirillum</taxon>
    </lineage>
</organism>
<name>A0AAI9N3V8_9BURK</name>
<feature type="transmembrane region" description="Helical" evidence="1">
    <location>
        <begin position="319"/>
        <end position="338"/>
    </location>
</feature>
<feature type="transmembrane region" description="Helical" evidence="1">
    <location>
        <begin position="115"/>
        <end position="137"/>
    </location>
</feature>
<keyword evidence="1" id="KW-1133">Transmembrane helix</keyword>
<accession>A0AAI9N3V8</accession>
<evidence type="ECO:0000313" key="3">
    <source>
        <dbReference type="Proteomes" id="UP000006772"/>
    </source>
</evidence>
<evidence type="ECO:0000256" key="1">
    <source>
        <dbReference type="SAM" id="Phobius"/>
    </source>
</evidence>
<keyword evidence="1" id="KW-0472">Membrane</keyword>